<evidence type="ECO:0000256" key="2">
    <source>
        <dbReference type="ARBA" id="ARBA00023180"/>
    </source>
</evidence>
<dbReference type="Gene3D" id="2.20.80.10">
    <property type="entry name" value="Lipovitellin-phosvitin complex, chain A, domain 4"/>
    <property type="match status" value="1"/>
</dbReference>
<dbReference type="InterPro" id="IPR016024">
    <property type="entry name" value="ARM-type_fold"/>
</dbReference>
<sequence length="3242" mass="360440">MRSQWWWQALFIGLCFLAIIHADKKCGGECKGKAKDLVYNFEDGTVYTYEVEGLSLTQLPGSPNDVSKISITATAEISAQPKCTYVLQLSNVHVSGADGKKHDGLSADCAKPIKFSFNNGQLSPELCTEDDDNGAALNIKRAVISLFQTSDEVGSNSRSDISYETDIFGSCPTNYAITKNGGKVNVVKSRNLNRCAHRESFDLPVLSTPYYSQKTDFQSSPLIAAKLTVNQDIEDGILKKASSEEEYEYRPALSAEYAAKIINKVSITSVGSKKGSISANGNEQQSIIFESPHPSHGVGNAGSIVKALKTVVNNVDPAVDHSAADDFLELVDELAHGTKADILTVYSQIKSGAGFKDKEVAKGLLLDGLLYTGSSESVEAAAELLHSKEFSESGSIKWYLDLNFVKHVSKASIKAVTPLLDGKPPHQAYLGIGALAGKYCRQHDCEGVQEFQQLLKKLATPILDGCKVKSVEEENNVIASLKGLANVQLITDEVAAKLVQCAEDGTVKTRVRSAALSAFTSNKLLKSSAIKIFKDIEEDAELRIKAYLALVASPCGKVADVIKETIDKEPINQVGSFIVSHLRNLRATTNPDKEAAKYFLGEIIPNKRFPFDIRKFSQNRELSYSLDTLNIGAVGEANTIYSQKSYLPRYVNLNLTSNIFGHSFNFLEIGARAENLEYLFEKYFGPKGAYNKHPNEVIEDTAEATENFYHRYQKNYRNRRSITQKQINDVAKKVKFGVDNEDRTVDLDLSVKLFGAEIGWFKLNGDTTTSLEQFYNKVTGRVGESVDKLKNFDLDYQKARVFLDATVTYPTALGLALKFKVLGGSAAKIKIDSKLDVKEIIRAIKESNTHLNTDIKFQLIPSASIELNSLITMDADVLQTGVKVSANLHSSTGTDISLHILDGSGIDLKVGIPVKNQELVSFKSSIVSVVREKGQPESNSPVNFNTKRSEYGGCFDQLTPFIGLTFCGEISAPMEGFRALSPAYGPSKLVLRIEKEDDSLTSYHFKAHYDNKDPNAVEFLVVLDTPNSKSDRKLGLIIGAKSKPRQEISLKAISPWKKITAEAFVIDTDTEQSINAKLNDDNEEYTLKIGAKLSGNENHKKYEPLLEYKEPQGGGKQWSLIGRKGGAKGGKTQQSLGVTGAVIVDKTPNGKKYDLKSVTITTSAVKVTLDGDINVESNYVGSDLNIALDKTAIKLASKFKWDEKTCSAHVNFVPEQQKEMGFDFKLNLEEDKQKFSNKLVFIHGPDLNSEEARFTLENYLQYNFESAKSFDFETKNSLTYPLLGLLAKIEIEASPKELELELEGGFNKFTIKGDLKAKTATKHVGDYSIDFSGNVLDNGIQLTAKHDVISDTKSKFTNSLELTPGGKYQLNAIILHDFKGKNINHAIDAELKIPYDPKLVKLNTKLVNNKAESTVVFILVGGNKPIVEIKGTVAKTNKPEGNFKVYLPKYIDSKGSFKFDGQNGAGSFSADLPKTTRQIAGKGEISLTSTNYKGFGEVQWDVKNNPAKKVRIETDTDYSKNSVDSKNSLQVSDCKATLNMKGNLDGKITDGTLKGEAELVLNNGRKVNVKLDRELHIRPDGTDIDAAYEIAHFETQGAQPQKVALKLKGKNIDIKKAIFDGQVDLSYTSKNQDNVVVHVVGKKVPQGDKWAISGEGSVSGSIVKKIDVKLDSELSNAFLKGEYVNNGELPPASYHLTANDANSGVSVSVNGKMNGHQSNNEFDLKLPADLPINTVKWTSNNFLNYRPSDGQNIKVKYDNKVTWNGDKFVKVNVEASREPKGVSGKVEWESHLKSQRSLSGKVTQDVVNDIVNTDIEGLFTYEGKSADLLVKVNCKQDGSVVNVDAVANLPEKGKYSANLKHKETKVSDSERTRDSVLVLNGDGKTVTITSFLEVKKPDLLVVKFLVEAPQGKSGIYVKSVKKGNRHYDIEQKFNWISKGGGNLDLDIEFDLEDIKDFIIKVAADSPKLEINKFQFDVGSKAAVKTGGQRVTFSAKTADKDIFSGHANYQVKDNLPTSLIINGKGVLNVGKETYPLTVKCDYDEKDHSVSLDIDAKPFTFNSIIEKKFPSMKSSHKFCKESVCSLVEFKQTVQLDENFESASIEREITIDLESLLANNHKFNYKQLLKKDGLTLDHKINLDYGKYSSEYHSYIKPSEAGIAFTLPNRIIAFELSYDDFLKTKGFPALVEATFYPNKKNPSEKSCLSFKTNRAKFVSNGGTGPFSSELRFTSPGLRDLVIKSHGEVSADHKKIDGHLELDIFSSKENAVFVEYFRNIKKDNDKYSLEQTCKIHSKGQRVDIQESALLGVSKQGFNLVIETSYVDFQNVKQEGIFKLQSDKDNQVFLMKIPEGTLISIDNKITYSKDGFRSEGSYELAGKKVTDVLTFNKNSLNHITKYGKDNYAENVGLAIGQLAEYKATFNNQPIINFEVKLDEVNFLKTTFDYNVENLKALVESIKQFDLGVYEELSKMSKALFKRLLTQVNDRSEVIRKALPDLNPIFNAYKTHLQKIREEFENDESLVPIFNALKKFQAVFIDQIVRIYEQIEKTVKQFIDLANDTWAKLNQTVKQFLPKITDAYNKVNDAVLEVIKEFYNVASKFIILILEEVKKYDPEVKEFLGIIIDFVSDFGVIVSRTAHSLQAEISEYLEVLKEQIAALPVFTMLKEKLEELKQYQLPEHILGIFAEFVQTAKQAAPTPEVEAFITTSASYIEKILKHEPVDNSAELKAIYTNLVKAIRSLVPFIVEQDPKGQSLQFFNILKTRIIRPLQFYQAPKGGFRLNLFSLLRSPDLPSLSEVYHTYKPTKQFLDYFPPYKAYASITDSTEMVTFDGRQLSFKGSCGYVLVQDYIDGNFSVSAVQENGKIKSIAISDGKNFVELKPDHSVIVNGKSTEFPVQIGDIIVWRAYNSLGFYVASGLKVFCSESLEHCSFILSGFYFAKTRGLLGTYNNEPYDDLIEPAGEVSKSTSEFGNAWKTSPQCSDVPQIEHSHVHNDQCTEYFTSGSLFQPCFATVDPSNYRKTCDHKVQDNKEALCEILFSYTANCMLQGVHINVPKECISCKSGSQTLKPGDSVSVQTPQKSADIVFFVEELDYNEEVYKSMIVPLVQLLTTDLKEKGITDVKFALIGFGYPGQYWPAHYTTNGQIGYKGKAKISFGKPHNESRGELVDKIRFLKSQFDLEFGLTPWHKGLQEVMFYPFRPEAVKSVVAVYGKPCEKSVLPLSVSTFIENIYNVKSIILRVKCTSL</sequence>
<dbReference type="SMART" id="SM01169">
    <property type="entry name" value="DUF1943"/>
    <property type="match status" value="1"/>
</dbReference>
<keyword evidence="2" id="KW-0325">Glycoprotein</keyword>
<dbReference type="SUPFAM" id="SSF56968">
    <property type="entry name" value="Lipovitellin-phosvitin complex, beta-sheet shell regions"/>
    <property type="match status" value="2"/>
</dbReference>
<dbReference type="InterPro" id="IPR015817">
    <property type="entry name" value="Vitellinogen_open_b-sht_sub1"/>
</dbReference>
<dbReference type="SMART" id="SM00638">
    <property type="entry name" value="LPD_N"/>
    <property type="match status" value="1"/>
</dbReference>
<dbReference type="InterPro" id="IPR001846">
    <property type="entry name" value="VWF_type-D"/>
</dbReference>
<dbReference type="PROSITE" id="PS51211">
    <property type="entry name" value="VITELLOGENIN"/>
    <property type="match status" value="1"/>
</dbReference>
<dbReference type="PROSITE" id="PS51233">
    <property type="entry name" value="VWFD"/>
    <property type="match status" value="1"/>
</dbReference>
<evidence type="ECO:0000259" key="6">
    <source>
        <dbReference type="PROSITE" id="PS51233"/>
    </source>
</evidence>
<dbReference type="Pfam" id="PF00094">
    <property type="entry name" value="VWD"/>
    <property type="match status" value="1"/>
</dbReference>
<protein>
    <recommendedName>
        <fullName evidence="8">Vitellogenin domain-containing protein</fullName>
    </recommendedName>
</protein>
<dbReference type="EMBL" id="GEDC01002142">
    <property type="protein sequence ID" value="JAS35156.1"/>
    <property type="molecule type" value="Transcribed_RNA"/>
</dbReference>
<organism evidence="7">
    <name type="scientific">Clastoptera arizonana</name>
    <name type="common">Arizona spittle bug</name>
    <dbReference type="NCBI Taxonomy" id="38151"/>
    <lineage>
        <taxon>Eukaryota</taxon>
        <taxon>Metazoa</taxon>
        <taxon>Ecdysozoa</taxon>
        <taxon>Arthropoda</taxon>
        <taxon>Hexapoda</taxon>
        <taxon>Insecta</taxon>
        <taxon>Pterygota</taxon>
        <taxon>Neoptera</taxon>
        <taxon>Paraneoptera</taxon>
        <taxon>Hemiptera</taxon>
        <taxon>Auchenorrhyncha</taxon>
        <taxon>Cercopoidea</taxon>
        <taxon>Clastopteridae</taxon>
        <taxon>Clastoptera</taxon>
    </lineage>
</organism>
<dbReference type="PANTHER" id="PTHR23345">
    <property type="entry name" value="VITELLOGENIN-RELATED"/>
    <property type="match status" value="1"/>
</dbReference>
<dbReference type="Gene3D" id="2.30.230.10">
    <property type="entry name" value="Lipovitellin, beta-sheet shell regions, chain A"/>
    <property type="match status" value="1"/>
</dbReference>
<evidence type="ECO:0000256" key="1">
    <source>
        <dbReference type="ARBA" id="ARBA00022729"/>
    </source>
</evidence>
<dbReference type="Pfam" id="PF09172">
    <property type="entry name" value="Vit_open_b-sht"/>
    <property type="match status" value="1"/>
</dbReference>
<comment type="caution">
    <text evidence="3">Lacks conserved residue(s) required for the propagation of feature annotation.</text>
</comment>
<dbReference type="Gene3D" id="1.25.10.20">
    <property type="entry name" value="Vitellinogen, superhelical"/>
    <property type="match status" value="1"/>
</dbReference>
<dbReference type="GO" id="GO:0005319">
    <property type="term" value="F:lipid transporter activity"/>
    <property type="evidence" value="ECO:0007669"/>
    <property type="project" value="InterPro"/>
</dbReference>
<dbReference type="Gene3D" id="2.20.50.20">
    <property type="entry name" value="Lipovitellin. Chain A, domain 3"/>
    <property type="match status" value="1"/>
</dbReference>
<feature type="signal peptide" evidence="4">
    <location>
        <begin position="1"/>
        <end position="22"/>
    </location>
</feature>
<dbReference type="Pfam" id="PF01347">
    <property type="entry name" value="Vitellogenin_N"/>
    <property type="match status" value="1"/>
</dbReference>
<reference evidence="7" key="1">
    <citation type="submission" date="2015-12" db="EMBL/GenBank/DDBJ databases">
        <title>De novo transcriptome assembly of four potential Pierce s Disease insect vectors from Arizona vineyards.</title>
        <authorList>
            <person name="Tassone E.E."/>
        </authorList>
    </citation>
    <scope>NUCLEOTIDE SEQUENCE</scope>
</reference>
<dbReference type="SMART" id="SM00216">
    <property type="entry name" value="VWD"/>
    <property type="match status" value="1"/>
</dbReference>
<accession>A0A1B6EB34</accession>
<feature type="domain" description="VWFD" evidence="6">
    <location>
        <begin position="2814"/>
        <end position="2978"/>
    </location>
</feature>
<evidence type="ECO:0000256" key="4">
    <source>
        <dbReference type="SAM" id="SignalP"/>
    </source>
</evidence>
<dbReference type="InterPro" id="IPR015816">
    <property type="entry name" value="Vitellinogen_b-sht_N"/>
</dbReference>
<keyword evidence="1 4" id="KW-0732">Signal</keyword>
<dbReference type="InterPro" id="IPR011030">
    <property type="entry name" value="Lipovitellin_superhlx_dom"/>
</dbReference>
<dbReference type="InterPro" id="IPR001747">
    <property type="entry name" value="Vitellogenin_N"/>
</dbReference>
<gene>
    <name evidence="7" type="ORF">g.42891</name>
</gene>
<dbReference type="InterPro" id="IPR015819">
    <property type="entry name" value="Lipid_transp_b-sht_shell"/>
</dbReference>
<evidence type="ECO:0008006" key="8">
    <source>
        <dbReference type="Google" id="ProtNLM"/>
    </source>
</evidence>
<evidence type="ECO:0000313" key="7">
    <source>
        <dbReference type="EMBL" id="JAS35156.1"/>
    </source>
</evidence>
<dbReference type="InterPro" id="IPR015255">
    <property type="entry name" value="Vitellinogen_open_b-sht"/>
</dbReference>
<dbReference type="PANTHER" id="PTHR23345:SF36">
    <property type="entry name" value="APOLIPOPHORINS"/>
    <property type="match status" value="1"/>
</dbReference>
<dbReference type="InterPro" id="IPR014853">
    <property type="entry name" value="VWF/SSPO/ZAN-like_Cys-rich_dom"/>
</dbReference>
<proteinExistence type="predicted"/>
<evidence type="ECO:0000259" key="5">
    <source>
        <dbReference type="PROSITE" id="PS51211"/>
    </source>
</evidence>
<dbReference type="Pfam" id="PF08742">
    <property type="entry name" value="C8"/>
    <property type="match status" value="1"/>
</dbReference>
<feature type="domain" description="Vitellogenin" evidence="5">
    <location>
        <begin position="41"/>
        <end position="651"/>
    </location>
</feature>
<feature type="chain" id="PRO_5008582081" description="Vitellogenin domain-containing protein" evidence="4">
    <location>
        <begin position="23"/>
        <end position="3242"/>
    </location>
</feature>
<dbReference type="SUPFAM" id="SSF48431">
    <property type="entry name" value="Lipovitellin-phosvitin complex, superhelical domain"/>
    <property type="match status" value="1"/>
</dbReference>
<dbReference type="SUPFAM" id="SSF48371">
    <property type="entry name" value="ARM repeat"/>
    <property type="match status" value="1"/>
</dbReference>
<dbReference type="InterPro" id="IPR050733">
    <property type="entry name" value="Vitellogenin/Apolipophorin"/>
</dbReference>
<evidence type="ECO:0000256" key="3">
    <source>
        <dbReference type="PROSITE-ProRule" id="PRU00557"/>
    </source>
</evidence>
<name>A0A1B6EB34_9HEMI</name>